<dbReference type="Proteomes" id="UP001621713">
    <property type="component" value="Unassembled WGS sequence"/>
</dbReference>
<evidence type="ECO:0000313" key="2">
    <source>
        <dbReference type="Proteomes" id="UP001621713"/>
    </source>
</evidence>
<dbReference type="Pfam" id="PF20453">
    <property type="entry name" value="DUF6707"/>
    <property type="match status" value="1"/>
</dbReference>
<name>A0ABW8PJ97_9FLAO</name>
<accession>A0ABW8PJ97</accession>
<dbReference type="RefSeq" id="WP_088467145.1">
    <property type="nucleotide sequence ID" value="NZ_JALDSR010000086.1"/>
</dbReference>
<dbReference type="InterPro" id="IPR046553">
    <property type="entry name" value="DUF6707"/>
</dbReference>
<protein>
    <submittedName>
        <fullName evidence="1">DUF6707 family protein</fullName>
    </submittedName>
</protein>
<dbReference type="EMBL" id="JAZHOJ010000035">
    <property type="protein sequence ID" value="MFK7004670.1"/>
    <property type="molecule type" value="Genomic_DNA"/>
</dbReference>
<evidence type="ECO:0000313" key="1">
    <source>
        <dbReference type="EMBL" id="MFK7004670.1"/>
    </source>
</evidence>
<comment type="caution">
    <text evidence="1">The sequence shown here is derived from an EMBL/GenBank/DDBJ whole genome shotgun (WGS) entry which is preliminary data.</text>
</comment>
<proteinExistence type="predicted"/>
<reference evidence="1 2" key="1">
    <citation type="submission" date="2024-02" db="EMBL/GenBank/DDBJ databases">
        <title>Comparative Genomic Analysis of Flavobacterium Species Causing Columnaris Disease of Freshwater Fish in Thailand: Insights into Virulence and Resistance Mechanisms.</title>
        <authorList>
            <person name="Nguyen D."/>
            <person name="Chokmangmeepisarn P."/>
            <person name="Khianchaikhan K."/>
            <person name="Morishita M."/>
            <person name="Bunnoy A."/>
            <person name="Rodkhum C."/>
        </authorList>
    </citation>
    <scope>NUCLEOTIDE SEQUENCE [LARGE SCALE GENOMIC DNA]</scope>
    <source>
        <strain evidence="1 2">PCBSB2203</strain>
    </source>
</reference>
<keyword evidence="2" id="KW-1185">Reference proteome</keyword>
<gene>
    <name evidence="1" type="ORF">V3467_12555</name>
</gene>
<organism evidence="1 2">
    <name type="scientific">Flavobacterium covae</name>
    <dbReference type="NCBI Taxonomy" id="2906076"/>
    <lineage>
        <taxon>Bacteria</taxon>
        <taxon>Pseudomonadati</taxon>
        <taxon>Bacteroidota</taxon>
        <taxon>Flavobacteriia</taxon>
        <taxon>Flavobacteriales</taxon>
        <taxon>Flavobacteriaceae</taxon>
        <taxon>Flavobacterium</taxon>
    </lineage>
</organism>
<sequence length="195" mass="22874">MKDLLEKIKEKTLKIEGFSINEDIDIINNSNNESEIQQQLNNILYKLYLINLKDDILSFQNYFLTYELTSDKNIWTWIESSLSLLVRINKEKEDIENLERCLNKIKSAFNIGKNEMIIEVNTNARKRRQNGFLLKNDKISEAISEADNELEKEYRLSHIKELFFIDAIGNGDTITKEFIDSEIANNIHFFSSLNN</sequence>